<gene>
    <name evidence="12" type="primary">efp_2</name>
    <name evidence="7" type="synonym">efp</name>
    <name evidence="12" type="ORF">GCM10008942_28690</name>
</gene>
<keyword evidence="13" id="KW-1185">Reference proteome</keyword>
<dbReference type="Pfam" id="PF01132">
    <property type="entry name" value="EFP"/>
    <property type="match status" value="1"/>
</dbReference>
<evidence type="ECO:0000256" key="3">
    <source>
        <dbReference type="ARBA" id="ARBA00009479"/>
    </source>
</evidence>
<dbReference type="PANTHER" id="PTHR30053:SF14">
    <property type="entry name" value="TRANSLATION ELONGATION FACTOR KOW-LIKE DOMAIN-CONTAINING PROTEIN"/>
    <property type="match status" value="1"/>
</dbReference>
<dbReference type="InterPro" id="IPR020599">
    <property type="entry name" value="Transl_elong_fac_P/YeiP"/>
</dbReference>
<proteinExistence type="inferred from homology"/>
<dbReference type="InterPro" id="IPR001059">
    <property type="entry name" value="Transl_elong_P/YeiP_cen"/>
</dbReference>
<sequence length="189" mass="20945">MVSVIASSVRKGNVIEKDGRLYVVLKAESFFPGKGTPTTSIDMRRIGDGVKVVDRYKTTDSVERAFVEEKTYQYLYQDGEHYICMDPETYDQLPVDSSVVGDRAPFLQENMEVTLSLFNGQAVAIELPQRMTLEVVETEPVVKGQTASGSFKPAVLSNGVRTMVPTHIVPGTKIVVMTEDGAYIERSKE</sequence>
<dbReference type="InterPro" id="IPR014722">
    <property type="entry name" value="Rib_uL2_dom2"/>
</dbReference>
<evidence type="ECO:0000259" key="11">
    <source>
        <dbReference type="SMART" id="SM01185"/>
    </source>
</evidence>
<evidence type="ECO:0000256" key="7">
    <source>
        <dbReference type="HAMAP-Rule" id="MF_00141"/>
    </source>
</evidence>
<comment type="subcellular location">
    <subcellularLocation>
        <location evidence="1 7">Cytoplasm</location>
    </subcellularLocation>
</comment>
<evidence type="ECO:0000256" key="9">
    <source>
        <dbReference type="RuleBase" id="RU004389"/>
    </source>
</evidence>
<dbReference type="SMART" id="SM00841">
    <property type="entry name" value="Elong-fact-P_C"/>
    <property type="match status" value="1"/>
</dbReference>
<dbReference type="InterPro" id="IPR012340">
    <property type="entry name" value="NA-bd_OB-fold"/>
</dbReference>
<dbReference type="GO" id="GO:0003746">
    <property type="term" value="F:translation elongation factor activity"/>
    <property type="evidence" value="ECO:0007669"/>
    <property type="project" value="UniProtKB-KW"/>
</dbReference>
<organism evidence="12 13">
    <name type="scientific">Rhizomicrobium electricum</name>
    <dbReference type="NCBI Taxonomy" id="480070"/>
    <lineage>
        <taxon>Bacteria</taxon>
        <taxon>Pseudomonadati</taxon>
        <taxon>Pseudomonadota</taxon>
        <taxon>Alphaproteobacteria</taxon>
        <taxon>Micropepsales</taxon>
        <taxon>Micropepsaceae</taxon>
        <taxon>Rhizomicrobium</taxon>
    </lineage>
</organism>
<dbReference type="NCBIfam" id="NF001810">
    <property type="entry name" value="PRK00529.1"/>
    <property type="match status" value="1"/>
</dbReference>
<feature type="domain" description="Translation elongation factor P/YeiP central" evidence="11">
    <location>
        <begin position="69"/>
        <end position="123"/>
    </location>
</feature>
<dbReference type="EMBL" id="BAAADD010000007">
    <property type="protein sequence ID" value="GAA0578056.1"/>
    <property type="molecule type" value="Genomic_DNA"/>
</dbReference>
<reference evidence="12 13" key="1">
    <citation type="journal article" date="2019" name="Int. J. Syst. Evol. Microbiol.">
        <title>The Global Catalogue of Microorganisms (GCM) 10K type strain sequencing project: providing services to taxonomists for standard genome sequencing and annotation.</title>
        <authorList>
            <consortium name="The Broad Institute Genomics Platform"/>
            <consortium name="The Broad Institute Genome Sequencing Center for Infectious Disease"/>
            <person name="Wu L."/>
            <person name="Ma J."/>
        </authorList>
    </citation>
    <scope>NUCLEOTIDE SEQUENCE [LARGE SCALE GENOMIC DNA]</scope>
    <source>
        <strain evidence="12 13">JCM 15089</strain>
    </source>
</reference>
<name>A0ABN1EYW1_9PROT</name>
<evidence type="ECO:0000256" key="8">
    <source>
        <dbReference type="NCBIfam" id="TIGR00038"/>
    </source>
</evidence>
<dbReference type="SMART" id="SM01185">
    <property type="entry name" value="EFP"/>
    <property type="match status" value="1"/>
</dbReference>
<dbReference type="HAMAP" id="MF_00141">
    <property type="entry name" value="EF_P"/>
    <property type="match status" value="1"/>
</dbReference>
<dbReference type="InterPro" id="IPR011768">
    <property type="entry name" value="Transl_elongation_fac_P"/>
</dbReference>
<evidence type="ECO:0000256" key="5">
    <source>
        <dbReference type="ARBA" id="ARBA00022768"/>
    </source>
</evidence>
<comment type="caution">
    <text evidence="12">The sequence shown here is derived from an EMBL/GenBank/DDBJ whole genome shotgun (WGS) entry which is preliminary data.</text>
</comment>
<keyword evidence="5 7" id="KW-0251">Elongation factor</keyword>
<evidence type="ECO:0000313" key="13">
    <source>
        <dbReference type="Proteomes" id="UP001499951"/>
    </source>
</evidence>
<evidence type="ECO:0000259" key="10">
    <source>
        <dbReference type="SMART" id="SM00841"/>
    </source>
</evidence>
<comment type="similarity">
    <text evidence="3 7 9">Belongs to the elongation factor P family.</text>
</comment>
<dbReference type="PROSITE" id="PS01275">
    <property type="entry name" value="EFP"/>
    <property type="match status" value="1"/>
</dbReference>
<feature type="domain" description="Elongation factor P C-terminal" evidence="10">
    <location>
        <begin position="131"/>
        <end position="186"/>
    </location>
</feature>
<dbReference type="PANTHER" id="PTHR30053">
    <property type="entry name" value="ELONGATION FACTOR P"/>
    <property type="match status" value="1"/>
</dbReference>
<evidence type="ECO:0000256" key="4">
    <source>
        <dbReference type="ARBA" id="ARBA00022490"/>
    </source>
</evidence>
<keyword evidence="6 7" id="KW-0648">Protein biosynthesis</keyword>
<dbReference type="SUPFAM" id="SSF50104">
    <property type="entry name" value="Translation proteins SH3-like domain"/>
    <property type="match status" value="1"/>
</dbReference>
<dbReference type="InterPro" id="IPR015365">
    <property type="entry name" value="Elong-fact-P_C"/>
</dbReference>
<dbReference type="Gene3D" id="2.30.30.30">
    <property type="match status" value="1"/>
</dbReference>
<keyword evidence="4 7" id="KW-0963">Cytoplasm</keyword>
<evidence type="ECO:0000256" key="1">
    <source>
        <dbReference type="ARBA" id="ARBA00004496"/>
    </source>
</evidence>
<dbReference type="SUPFAM" id="SSF50249">
    <property type="entry name" value="Nucleic acid-binding proteins"/>
    <property type="match status" value="2"/>
</dbReference>
<dbReference type="Proteomes" id="UP001499951">
    <property type="component" value="Unassembled WGS sequence"/>
</dbReference>
<dbReference type="CDD" id="cd05794">
    <property type="entry name" value="S1_EF-P_repeat_2"/>
    <property type="match status" value="1"/>
</dbReference>
<accession>A0ABN1EYW1</accession>
<dbReference type="InterPro" id="IPR008991">
    <property type="entry name" value="Translation_prot_SH3-like_sf"/>
</dbReference>
<evidence type="ECO:0000256" key="6">
    <source>
        <dbReference type="ARBA" id="ARBA00022917"/>
    </source>
</evidence>
<dbReference type="NCBIfam" id="TIGR00038">
    <property type="entry name" value="efp"/>
    <property type="match status" value="1"/>
</dbReference>
<evidence type="ECO:0000256" key="2">
    <source>
        <dbReference type="ARBA" id="ARBA00004815"/>
    </source>
</evidence>
<dbReference type="CDD" id="cd04470">
    <property type="entry name" value="S1_EF-P_repeat_1"/>
    <property type="match status" value="1"/>
</dbReference>
<dbReference type="PIRSF" id="PIRSF005901">
    <property type="entry name" value="EF-P"/>
    <property type="match status" value="1"/>
</dbReference>
<dbReference type="Gene3D" id="2.40.50.140">
    <property type="entry name" value="Nucleic acid-binding proteins"/>
    <property type="match status" value="2"/>
</dbReference>
<dbReference type="Pfam" id="PF08207">
    <property type="entry name" value="EFP_N"/>
    <property type="match status" value="1"/>
</dbReference>
<dbReference type="InterPro" id="IPR013852">
    <property type="entry name" value="Transl_elong_P/YeiP_CS"/>
</dbReference>
<evidence type="ECO:0000313" key="12">
    <source>
        <dbReference type="EMBL" id="GAA0578056.1"/>
    </source>
</evidence>
<dbReference type="InterPro" id="IPR013185">
    <property type="entry name" value="Transl_elong_KOW-like"/>
</dbReference>
<dbReference type="Pfam" id="PF09285">
    <property type="entry name" value="Elong-fact-P_C"/>
    <property type="match status" value="1"/>
</dbReference>
<comment type="pathway">
    <text evidence="2 7">Protein biosynthesis; polypeptide chain elongation.</text>
</comment>
<protein>
    <recommendedName>
        <fullName evidence="7 8">Elongation factor P</fullName>
        <shortName evidence="7">EF-P</shortName>
    </recommendedName>
</protein>
<comment type="function">
    <text evidence="7">Involved in peptide bond synthesis. Stimulates efficient translation and peptide-bond synthesis on native or reconstituted 70S ribosomes in vitro. Probably functions indirectly by altering the affinity of the ribosome for aminoacyl-tRNA, thus increasing their reactivity as acceptors for peptidyl transferase.</text>
</comment>